<protein>
    <submittedName>
        <fullName evidence="2">Uncharacterized protein</fullName>
    </submittedName>
</protein>
<evidence type="ECO:0000313" key="2">
    <source>
        <dbReference type="EMBL" id="KAG0550050.1"/>
    </source>
</evidence>
<organism evidence="2 3">
    <name type="scientific">Sorghum bicolor</name>
    <name type="common">Sorghum</name>
    <name type="synonym">Sorghum vulgare</name>
    <dbReference type="NCBI Taxonomy" id="4558"/>
    <lineage>
        <taxon>Eukaryota</taxon>
        <taxon>Viridiplantae</taxon>
        <taxon>Streptophyta</taxon>
        <taxon>Embryophyta</taxon>
        <taxon>Tracheophyta</taxon>
        <taxon>Spermatophyta</taxon>
        <taxon>Magnoliopsida</taxon>
        <taxon>Liliopsida</taxon>
        <taxon>Poales</taxon>
        <taxon>Poaceae</taxon>
        <taxon>PACMAD clade</taxon>
        <taxon>Panicoideae</taxon>
        <taxon>Andropogonodae</taxon>
        <taxon>Andropogoneae</taxon>
        <taxon>Sorghinae</taxon>
        <taxon>Sorghum</taxon>
    </lineage>
</organism>
<dbReference type="Proteomes" id="UP000807115">
    <property type="component" value="Chromosome 1"/>
</dbReference>
<gene>
    <name evidence="2" type="ORF">BDA96_01G306300</name>
</gene>
<reference evidence="2" key="1">
    <citation type="journal article" date="2019" name="BMC Genomics">
        <title>A new reference genome for Sorghum bicolor reveals high levels of sequence similarity between sweet and grain genotypes: implications for the genetics of sugar metabolism.</title>
        <authorList>
            <person name="Cooper E.A."/>
            <person name="Brenton Z.W."/>
            <person name="Flinn B.S."/>
            <person name="Jenkins J."/>
            <person name="Shu S."/>
            <person name="Flowers D."/>
            <person name="Luo F."/>
            <person name="Wang Y."/>
            <person name="Xia P."/>
            <person name="Barry K."/>
            <person name="Daum C."/>
            <person name="Lipzen A."/>
            <person name="Yoshinaga Y."/>
            <person name="Schmutz J."/>
            <person name="Saski C."/>
            <person name="Vermerris W."/>
            <person name="Kresovich S."/>
        </authorList>
    </citation>
    <scope>NUCLEOTIDE SEQUENCE</scope>
</reference>
<name>A0A921S2B1_SORBI</name>
<comment type="caution">
    <text evidence="2">The sequence shown here is derived from an EMBL/GenBank/DDBJ whole genome shotgun (WGS) entry which is preliminary data.</text>
</comment>
<proteinExistence type="predicted"/>
<accession>A0A921S2B1</accession>
<dbReference type="AlphaFoldDB" id="A0A921S2B1"/>
<feature type="region of interest" description="Disordered" evidence="1">
    <location>
        <begin position="157"/>
        <end position="191"/>
    </location>
</feature>
<feature type="compositionally biased region" description="Basic and acidic residues" evidence="1">
    <location>
        <begin position="157"/>
        <end position="173"/>
    </location>
</feature>
<dbReference type="EMBL" id="CM027680">
    <property type="protein sequence ID" value="KAG0550050.1"/>
    <property type="molecule type" value="Genomic_DNA"/>
</dbReference>
<evidence type="ECO:0000256" key="1">
    <source>
        <dbReference type="SAM" id="MobiDB-lite"/>
    </source>
</evidence>
<sequence>MCNFFWMSPANQGDLLDIVRALEQLLPHHQCFQYFNTIMLSEEEELLQDRLYFGDTIMLKCTAVAAAAGARQWGIRLILESNSGCAIVSVSMMHMCLRSAAHPEAKGLPIPQRSTHIRGLSHSCALLASSRGKMRSHTGQTDWTWLWLLSLMPCNSAKEEPDGEGGVHPRADGHTGGGPAANQEPRGGGAL</sequence>
<evidence type="ECO:0000313" key="3">
    <source>
        <dbReference type="Proteomes" id="UP000807115"/>
    </source>
</evidence>
<reference evidence="2" key="2">
    <citation type="submission" date="2020-10" db="EMBL/GenBank/DDBJ databases">
        <authorList>
            <person name="Cooper E.A."/>
            <person name="Brenton Z.W."/>
            <person name="Flinn B.S."/>
            <person name="Jenkins J."/>
            <person name="Shu S."/>
            <person name="Flowers D."/>
            <person name="Luo F."/>
            <person name="Wang Y."/>
            <person name="Xia P."/>
            <person name="Barry K."/>
            <person name="Daum C."/>
            <person name="Lipzen A."/>
            <person name="Yoshinaga Y."/>
            <person name="Schmutz J."/>
            <person name="Saski C."/>
            <person name="Vermerris W."/>
            <person name="Kresovich S."/>
        </authorList>
    </citation>
    <scope>NUCLEOTIDE SEQUENCE</scope>
</reference>